<sequence length="312" mass="33330">ATQCCMSTASTASETSVIETESSITSATSSGYTTVTSTTSAASAKPSSTPDAETPTSDLTVPSTTTTTDAKTESPPLPSPPCFGDFIFVIDGSTNISQSLIWAVRNITANWNFNGIRKLRVSAAGSGLSESYDGYYVENFASTSNDWSCALARMGIAVSIFNKGNVTPPTSLATTLEDTYCKEDSINPILKGTNVTIIIFTSWSDDSLIDQMTSQQRPWLSCSLASRTTVFMVGICNAASNLRRLALPSEDLYIDMEYCKFASMNDLVNNVIAKTCECAVQGSIPVDGCPYVSSSSNYSMQLLLKSSFVRPL</sequence>
<accession>A0A915AMI7</accession>
<proteinExistence type="predicted"/>
<organism evidence="2 3">
    <name type="scientific">Parascaris univalens</name>
    <name type="common">Nematode worm</name>
    <dbReference type="NCBI Taxonomy" id="6257"/>
    <lineage>
        <taxon>Eukaryota</taxon>
        <taxon>Metazoa</taxon>
        <taxon>Ecdysozoa</taxon>
        <taxon>Nematoda</taxon>
        <taxon>Chromadorea</taxon>
        <taxon>Rhabditida</taxon>
        <taxon>Spirurina</taxon>
        <taxon>Ascaridomorpha</taxon>
        <taxon>Ascaridoidea</taxon>
        <taxon>Ascarididae</taxon>
        <taxon>Parascaris</taxon>
    </lineage>
</organism>
<keyword evidence="2" id="KW-1185">Reference proteome</keyword>
<evidence type="ECO:0000313" key="2">
    <source>
        <dbReference type="Proteomes" id="UP000887569"/>
    </source>
</evidence>
<dbReference type="Proteomes" id="UP000887569">
    <property type="component" value="Unplaced"/>
</dbReference>
<evidence type="ECO:0000256" key="1">
    <source>
        <dbReference type="SAM" id="MobiDB-lite"/>
    </source>
</evidence>
<dbReference type="WBParaSite" id="PgR011_g030_t01">
    <property type="protein sequence ID" value="PgR011_g030_t01"/>
    <property type="gene ID" value="PgR011_g030"/>
</dbReference>
<protein>
    <submittedName>
        <fullName evidence="3">VWFA domain-containing protein</fullName>
    </submittedName>
</protein>
<feature type="region of interest" description="Disordered" evidence="1">
    <location>
        <begin position="1"/>
        <end position="78"/>
    </location>
</feature>
<evidence type="ECO:0000313" key="3">
    <source>
        <dbReference type="WBParaSite" id="PgR011_g030_t01"/>
    </source>
</evidence>
<feature type="compositionally biased region" description="Low complexity" evidence="1">
    <location>
        <begin position="7"/>
        <end position="69"/>
    </location>
</feature>
<dbReference type="AlphaFoldDB" id="A0A915AMI7"/>
<reference evidence="3" key="1">
    <citation type="submission" date="2022-11" db="UniProtKB">
        <authorList>
            <consortium name="WormBaseParasite"/>
        </authorList>
    </citation>
    <scope>IDENTIFICATION</scope>
</reference>
<name>A0A915AMI7_PARUN</name>